<name>A0A841LAD9_9SPHN</name>
<dbReference type="EMBL" id="JACIIV010000057">
    <property type="protein sequence ID" value="MBB6229494.1"/>
    <property type="molecule type" value="Genomic_DNA"/>
</dbReference>
<protein>
    <submittedName>
        <fullName evidence="1">Uncharacterized protein</fullName>
    </submittedName>
</protein>
<evidence type="ECO:0000313" key="1">
    <source>
        <dbReference type="EMBL" id="MBB6229494.1"/>
    </source>
</evidence>
<organism evidence="1 2">
    <name type="scientific">Polymorphobacter multimanifer</name>
    <dbReference type="NCBI Taxonomy" id="1070431"/>
    <lineage>
        <taxon>Bacteria</taxon>
        <taxon>Pseudomonadati</taxon>
        <taxon>Pseudomonadota</taxon>
        <taxon>Alphaproteobacteria</taxon>
        <taxon>Sphingomonadales</taxon>
        <taxon>Sphingosinicellaceae</taxon>
        <taxon>Polymorphobacter</taxon>
    </lineage>
</organism>
<sequence>MANYNCDYGINAADRDHAWIHSGSYGIVVRPKCFAGQLTHRTSTVDLTRGRSGCGILKRGGRCEPRRVCRRLFGLSHATIADVLVMG</sequence>
<accession>A0A841LAD9</accession>
<proteinExistence type="predicted"/>
<evidence type="ECO:0000313" key="2">
    <source>
        <dbReference type="Proteomes" id="UP000538147"/>
    </source>
</evidence>
<gene>
    <name evidence="1" type="ORF">FHS79_003697</name>
</gene>
<comment type="caution">
    <text evidence="1">The sequence shown here is derived from an EMBL/GenBank/DDBJ whole genome shotgun (WGS) entry which is preliminary data.</text>
</comment>
<keyword evidence="2" id="KW-1185">Reference proteome</keyword>
<dbReference type="AlphaFoldDB" id="A0A841LAD9"/>
<reference evidence="1 2" key="1">
    <citation type="submission" date="2020-08" db="EMBL/GenBank/DDBJ databases">
        <title>Genomic Encyclopedia of Type Strains, Phase IV (KMG-IV): sequencing the most valuable type-strain genomes for metagenomic binning, comparative biology and taxonomic classification.</title>
        <authorList>
            <person name="Goeker M."/>
        </authorList>
    </citation>
    <scope>NUCLEOTIDE SEQUENCE [LARGE SCALE GENOMIC DNA]</scope>
    <source>
        <strain evidence="1 2">DSM 102189</strain>
    </source>
</reference>
<dbReference type="Proteomes" id="UP000538147">
    <property type="component" value="Unassembled WGS sequence"/>
</dbReference>